<feature type="compositionally biased region" description="Basic and acidic residues" evidence="1">
    <location>
        <begin position="43"/>
        <end position="56"/>
    </location>
</feature>
<dbReference type="EMBL" id="KV429062">
    <property type="protein sequence ID" value="KZT68908.1"/>
    <property type="molecule type" value="Genomic_DNA"/>
</dbReference>
<reference evidence="2 3" key="1">
    <citation type="journal article" date="2016" name="Mol. Biol. Evol.">
        <title>Comparative Genomics of Early-Diverging Mushroom-Forming Fungi Provides Insights into the Origins of Lignocellulose Decay Capabilities.</title>
        <authorList>
            <person name="Nagy L.G."/>
            <person name="Riley R."/>
            <person name="Tritt A."/>
            <person name="Adam C."/>
            <person name="Daum C."/>
            <person name="Floudas D."/>
            <person name="Sun H."/>
            <person name="Yadav J.S."/>
            <person name="Pangilinan J."/>
            <person name="Larsson K.H."/>
            <person name="Matsuura K."/>
            <person name="Barry K."/>
            <person name="Labutti K."/>
            <person name="Kuo R."/>
            <person name="Ohm R.A."/>
            <person name="Bhattacharya S.S."/>
            <person name="Shirouzu T."/>
            <person name="Yoshinaga Y."/>
            <person name="Martin F.M."/>
            <person name="Grigoriev I.V."/>
            <person name="Hibbett D.S."/>
        </authorList>
    </citation>
    <scope>NUCLEOTIDE SEQUENCE [LARGE SCALE GENOMIC DNA]</scope>
    <source>
        <strain evidence="2 3">L-15889</strain>
    </source>
</reference>
<keyword evidence="3" id="KW-1185">Reference proteome</keyword>
<name>A0A165Q209_9APHY</name>
<evidence type="ECO:0000313" key="2">
    <source>
        <dbReference type="EMBL" id="KZT68908.1"/>
    </source>
</evidence>
<organism evidence="2 3">
    <name type="scientific">Daedalea quercina L-15889</name>
    <dbReference type="NCBI Taxonomy" id="1314783"/>
    <lineage>
        <taxon>Eukaryota</taxon>
        <taxon>Fungi</taxon>
        <taxon>Dikarya</taxon>
        <taxon>Basidiomycota</taxon>
        <taxon>Agaricomycotina</taxon>
        <taxon>Agaricomycetes</taxon>
        <taxon>Polyporales</taxon>
        <taxon>Fomitopsis</taxon>
    </lineage>
</organism>
<protein>
    <submittedName>
        <fullName evidence="2">Uncharacterized protein</fullName>
    </submittedName>
</protein>
<accession>A0A165Q209</accession>
<evidence type="ECO:0000313" key="3">
    <source>
        <dbReference type="Proteomes" id="UP000076727"/>
    </source>
</evidence>
<proteinExistence type="predicted"/>
<dbReference type="Proteomes" id="UP000076727">
    <property type="component" value="Unassembled WGS sequence"/>
</dbReference>
<sequence>MAPVLTSDFPHYGGLACSNHPGSSCLPAPFSPCFSHGPLPADKVPRFRYDTDSSRS</sequence>
<dbReference type="AlphaFoldDB" id="A0A165Q209"/>
<gene>
    <name evidence="2" type="ORF">DAEQUDRAFT_727333</name>
</gene>
<evidence type="ECO:0000256" key="1">
    <source>
        <dbReference type="SAM" id="MobiDB-lite"/>
    </source>
</evidence>
<feature type="region of interest" description="Disordered" evidence="1">
    <location>
        <begin position="37"/>
        <end position="56"/>
    </location>
</feature>